<dbReference type="RefSeq" id="WP_150418312.1">
    <property type="nucleotide sequence ID" value="NZ_VYRZ01000001.1"/>
</dbReference>
<accession>A0A5J5IX12</accession>
<feature type="active site" description="Proton acceptor" evidence="4">
    <location>
        <position position="34"/>
    </location>
</feature>
<dbReference type="PANTHER" id="PTHR42812">
    <property type="entry name" value="BETA-XYLOSIDASE"/>
    <property type="match status" value="1"/>
</dbReference>
<dbReference type="Proteomes" id="UP000327039">
    <property type="component" value="Unassembled WGS sequence"/>
</dbReference>
<dbReference type="CDD" id="cd18617">
    <property type="entry name" value="GH43_XynB-like"/>
    <property type="match status" value="1"/>
</dbReference>
<evidence type="ECO:0000256" key="1">
    <source>
        <dbReference type="ARBA" id="ARBA00009865"/>
    </source>
</evidence>
<evidence type="ECO:0000313" key="8">
    <source>
        <dbReference type="Proteomes" id="UP000327039"/>
    </source>
</evidence>
<name>A0A5J5IX12_9MICO</name>
<gene>
    <name evidence="7" type="ORF">F6B42_04230</name>
</gene>
<dbReference type="OrthoDB" id="9801455at2"/>
<dbReference type="SUPFAM" id="SSF49899">
    <property type="entry name" value="Concanavalin A-like lectins/glucanases"/>
    <property type="match status" value="1"/>
</dbReference>
<dbReference type="PANTHER" id="PTHR42812:SF12">
    <property type="entry name" value="BETA-XYLOSIDASE-RELATED"/>
    <property type="match status" value="1"/>
</dbReference>
<dbReference type="SUPFAM" id="SSF75005">
    <property type="entry name" value="Arabinanase/levansucrase/invertase"/>
    <property type="match status" value="1"/>
</dbReference>
<sequence>MATITQSPPADDPIVEPALESAAREPVVAGFHPDPSICRVGDDYYLVHSSFEYQPGLPIWHSTDLVSWTQIGNALDHAALAGASNASGGIYAPTIRHRDGTFWIITTDIAAGDGQLVVSATDPRGPWSAPWRVEGAVGIDPDLAWDEEGCIVTYCSGDPELRGIAQVRVDLPSGRLLERPRAVWPGAGLAFPEAPHLYRRGSWWYLMLAEGGTERGHAVTIARSRHPEGPFEAHPHNPVFSHRSSTHPVQNVGHADLVERPDGSWAAVYLGVRPRGTTPMFHVNGRETFLAGIDWEDGWPVFVEDRFSVPAPDRSFVEIFAAPLSPRWVSPGAPVSAQLTPLADGRGARVTPVQTGSRATTAVVTRVTDLRWRFDVDLDRIDGSAGILLRLDDAHLAEVRVEAAAGGPMASCTVRIGPLEQRLGDAVHLSDGDAVTVVIESVDPTTGGPDDIVLGVIQSGRRHDFARIDGRYFSTEVAGGFTGRVVGFRSRAGSFSITSATYTAHRIEAG</sequence>
<dbReference type="InterPro" id="IPR023296">
    <property type="entry name" value="Glyco_hydro_beta-prop_sf"/>
</dbReference>
<evidence type="ECO:0000256" key="3">
    <source>
        <dbReference type="ARBA" id="ARBA00023295"/>
    </source>
</evidence>
<dbReference type="InterPro" id="IPR051795">
    <property type="entry name" value="Glycosyl_Hydrlase_43"/>
</dbReference>
<evidence type="ECO:0000313" key="7">
    <source>
        <dbReference type="EMBL" id="KAA9089681.1"/>
    </source>
</evidence>
<dbReference type="InterPro" id="IPR013320">
    <property type="entry name" value="ConA-like_dom_sf"/>
</dbReference>
<feature type="site" description="Important for catalytic activity, responsible for pKa modulation of the active site Glu and correct orientation of both the proton donor and substrate" evidence="5">
    <location>
        <position position="140"/>
    </location>
</feature>
<dbReference type="Gene3D" id="2.115.10.20">
    <property type="entry name" value="Glycosyl hydrolase domain, family 43"/>
    <property type="match status" value="1"/>
</dbReference>
<dbReference type="Gene3D" id="2.60.120.200">
    <property type="match status" value="1"/>
</dbReference>
<dbReference type="GO" id="GO:0005975">
    <property type="term" value="P:carbohydrate metabolic process"/>
    <property type="evidence" value="ECO:0007669"/>
    <property type="project" value="InterPro"/>
</dbReference>
<dbReference type="AlphaFoldDB" id="A0A5J5IX12"/>
<dbReference type="InterPro" id="IPR006710">
    <property type="entry name" value="Glyco_hydro_43"/>
</dbReference>
<evidence type="ECO:0000256" key="2">
    <source>
        <dbReference type="ARBA" id="ARBA00022801"/>
    </source>
</evidence>
<comment type="caution">
    <text evidence="7">The sequence shown here is derived from an EMBL/GenBank/DDBJ whole genome shotgun (WGS) entry which is preliminary data.</text>
</comment>
<proteinExistence type="inferred from homology"/>
<evidence type="ECO:0000256" key="4">
    <source>
        <dbReference type="PIRSR" id="PIRSR606710-1"/>
    </source>
</evidence>
<feature type="active site" description="Proton donor" evidence="4">
    <location>
        <position position="193"/>
    </location>
</feature>
<dbReference type="GO" id="GO:0004553">
    <property type="term" value="F:hydrolase activity, hydrolyzing O-glycosyl compounds"/>
    <property type="evidence" value="ECO:0007669"/>
    <property type="project" value="InterPro"/>
</dbReference>
<comment type="similarity">
    <text evidence="1 6">Belongs to the glycosyl hydrolase 43 family.</text>
</comment>
<dbReference type="Pfam" id="PF04616">
    <property type="entry name" value="Glyco_hydro_43"/>
    <property type="match status" value="1"/>
</dbReference>
<evidence type="ECO:0000256" key="5">
    <source>
        <dbReference type="PIRSR" id="PIRSR606710-2"/>
    </source>
</evidence>
<evidence type="ECO:0000256" key="6">
    <source>
        <dbReference type="RuleBase" id="RU361187"/>
    </source>
</evidence>
<keyword evidence="8" id="KW-1185">Reference proteome</keyword>
<keyword evidence="2 6" id="KW-0378">Hydrolase</keyword>
<reference evidence="8" key="1">
    <citation type="submission" date="2019-09" db="EMBL/GenBank/DDBJ databases">
        <title>Mumia zhuanghuii sp. nov. isolated from the intestinal contents of plateau pika (Ochotona curzoniae) in the Qinghai-Tibet plateau of China.</title>
        <authorList>
            <person name="Tian Z."/>
        </authorList>
    </citation>
    <scope>NUCLEOTIDE SEQUENCE [LARGE SCALE GENOMIC DNA]</scope>
    <source>
        <strain evidence="8">DSM 25564</strain>
    </source>
</reference>
<protein>
    <submittedName>
        <fullName evidence="7">Glycoside hydrolase family 43 protein</fullName>
    </submittedName>
</protein>
<keyword evidence="3 6" id="KW-0326">Glycosidase</keyword>
<dbReference type="EMBL" id="VYRZ01000001">
    <property type="protein sequence ID" value="KAA9089681.1"/>
    <property type="molecule type" value="Genomic_DNA"/>
</dbReference>
<organism evidence="7 8">
    <name type="scientific">Microbacterium radiodurans</name>
    <dbReference type="NCBI Taxonomy" id="661398"/>
    <lineage>
        <taxon>Bacteria</taxon>
        <taxon>Bacillati</taxon>
        <taxon>Actinomycetota</taxon>
        <taxon>Actinomycetes</taxon>
        <taxon>Micrococcales</taxon>
        <taxon>Microbacteriaceae</taxon>
        <taxon>Microbacterium</taxon>
    </lineage>
</organism>